<evidence type="ECO:0000313" key="2">
    <source>
        <dbReference type="Proteomes" id="UP000661696"/>
    </source>
</evidence>
<dbReference type="Proteomes" id="UP000661696">
    <property type="component" value="Unassembled WGS sequence"/>
</dbReference>
<evidence type="ECO:0000313" key="1">
    <source>
        <dbReference type="EMBL" id="MBL1222276.1"/>
    </source>
</evidence>
<keyword evidence="2" id="KW-1185">Reference proteome</keyword>
<accession>A0ABS1QI37</accession>
<sequence length="62" mass="6471">MATTDSRITYMSIGDAGAPGPPPPIPFFDAVPGAGGISSAYANDTIKRKRADTSLLIVFILF</sequence>
<proteinExistence type="predicted"/>
<organism evidence="1 2">
    <name type="scientific">Chryseobacterium endalhagicum</name>
    <dbReference type="NCBI Taxonomy" id="2797638"/>
    <lineage>
        <taxon>Bacteria</taxon>
        <taxon>Pseudomonadati</taxon>
        <taxon>Bacteroidota</taxon>
        <taxon>Flavobacteriia</taxon>
        <taxon>Flavobacteriales</taxon>
        <taxon>Weeksellaceae</taxon>
        <taxon>Chryseobacterium group</taxon>
        <taxon>Chryseobacterium</taxon>
    </lineage>
</organism>
<name>A0ABS1QI37_9FLAO</name>
<dbReference type="EMBL" id="JAELVM010000002">
    <property type="protein sequence ID" value="MBL1222276.1"/>
    <property type="molecule type" value="Genomic_DNA"/>
</dbReference>
<reference evidence="1 2" key="1">
    <citation type="submission" date="2020-12" db="EMBL/GenBank/DDBJ databases">
        <title>Chryseobacterium endoalhailicus sp. nov., isolated from seed of leguminous plant.</title>
        <authorList>
            <person name="Zhang X."/>
        </authorList>
    </citation>
    <scope>NUCLEOTIDE SEQUENCE [LARGE SCALE GENOMIC DNA]</scope>
    <source>
        <strain evidence="1 2">L7</strain>
    </source>
</reference>
<gene>
    <name evidence="1" type="ORF">JET18_15590</name>
</gene>
<comment type="caution">
    <text evidence="1">The sequence shown here is derived from an EMBL/GenBank/DDBJ whole genome shotgun (WGS) entry which is preliminary data.</text>
</comment>
<dbReference type="RefSeq" id="WP_202092488.1">
    <property type="nucleotide sequence ID" value="NZ_JAELVM010000002.1"/>
</dbReference>
<protein>
    <submittedName>
        <fullName evidence="1">Uncharacterized protein</fullName>
    </submittedName>
</protein>